<dbReference type="AlphaFoldDB" id="A0A498Q7G9"/>
<name>A0A498Q7G9_9MYCO</name>
<gene>
    <name evidence="1" type="ORF">LAUMK13_03169</name>
</gene>
<evidence type="ECO:0000313" key="1">
    <source>
        <dbReference type="EMBL" id="VBA40673.1"/>
    </source>
</evidence>
<sequence length="228" mass="23500">MVALRLAAGVTADRVRIGRGVDDRCWVVGVAGAGGRQFGQHRFEAGPCFGGQVAADARHAVVFLPADHDAALAGPLLLAELPVGVEPVHDALGVFGQLIGAIAAGFAGQVGFGGLPGGQVHLGGQVGEETADHPHMGVTDQAVTLGGRGGAQLRRHRLTGQRPPRPEIGRFVDAPAGLGLGDTQPVGQRRTQLGAQLGLAGLRAELIDQRMLRCSQSPRRALQTLQGP</sequence>
<dbReference type="Proteomes" id="UP000267289">
    <property type="component" value="Unassembled WGS sequence"/>
</dbReference>
<keyword evidence="2" id="KW-1185">Reference proteome</keyword>
<reference evidence="1 2" key="1">
    <citation type="submission" date="2018-09" db="EMBL/GenBank/DDBJ databases">
        <authorList>
            <person name="Tagini F."/>
        </authorList>
    </citation>
    <scope>NUCLEOTIDE SEQUENCE [LARGE SCALE GENOMIC DNA]</scope>
    <source>
        <strain evidence="1 2">MK13</strain>
    </source>
</reference>
<organism evidence="1 2">
    <name type="scientific">Mycobacterium innocens</name>
    <dbReference type="NCBI Taxonomy" id="2341083"/>
    <lineage>
        <taxon>Bacteria</taxon>
        <taxon>Bacillati</taxon>
        <taxon>Actinomycetota</taxon>
        <taxon>Actinomycetes</taxon>
        <taxon>Mycobacteriales</taxon>
        <taxon>Mycobacteriaceae</taxon>
        <taxon>Mycobacterium</taxon>
    </lineage>
</organism>
<protein>
    <submittedName>
        <fullName evidence="1">Uncharacterized protein</fullName>
    </submittedName>
</protein>
<dbReference type="EMBL" id="UPHQ01000163">
    <property type="protein sequence ID" value="VBA40673.1"/>
    <property type="molecule type" value="Genomic_DNA"/>
</dbReference>
<accession>A0A498Q7G9</accession>
<proteinExistence type="predicted"/>
<evidence type="ECO:0000313" key="2">
    <source>
        <dbReference type="Proteomes" id="UP000267289"/>
    </source>
</evidence>